<dbReference type="AlphaFoldDB" id="A0A098LC44"/>
<accession>A0A098LC44</accession>
<evidence type="ECO:0000313" key="2">
    <source>
        <dbReference type="Proteomes" id="UP000030185"/>
    </source>
</evidence>
<sequence>MKTKIRKERTVVQDLLWHLNIDIHVDASPILHTRLKEQITNTTYYKIKFYLLREVLLLSKPYLFFSCKNDLNNYVSDN</sequence>
<keyword evidence="2" id="KW-1185">Reference proteome</keyword>
<dbReference type="Proteomes" id="UP000030185">
    <property type="component" value="Unassembled WGS sequence"/>
</dbReference>
<protein>
    <submittedName>
        <fullName evidence="1">Uncharacterized protein</fullName>
    </submittedName>
</protein>
<proteinExistence type="predicted"/>
<organism evidence="1 2">
    <name type="scientific">Sporocytophaga myxococcoides</name>
    <dbReference type="NCBI Taxonomy" id="153721"/>
    <lineage>
        <taxon>Bacteria</taxon>
        <taxon>Pseudomonadati</taxon>
        <taxon>Bacteroidota</taxon>
        <taxon>Cytophagia</taxon>
        <taxon>Cytophagales</taxon>
        <taxon>Cytophagaceae</taxon>
        <taxon>Sporocytophaga</taxon>
    </lineage>
</organism>
<evidence type="ECO:0000313" key="1">
    <source>
        <dbReference type="EMBL" id="GAL84004.1"/>
    </source>
</evidence>
<reference evidence="1 2" key="1">
    <citation type="submission" date="2014-09" db="EMBL/GenBank/DDBJ databases">
        <title>Sporocytophaga myxococcoides PG-01 genome sequencing.</title>
        <authorList>
            <person name="Liu L."/>
            <person name="Gao P.J."/>
            <person name="Chen G.J."/>
            <person name="Wang L.S."/>
        </authorList>
    </citation>
    <scope>NUCLEOTIDE SEQUENCE [LARGE SCALE GENOMIC DNA]</scope>
    <source>
        <strain evidence="1 2">PG-01</strain>
    </source>
</reference>
<comment type="caution">
    <text evidence="1">The sequence shown here is derived from an EMBL/GenBank/DDBJ whole genome shotgun (WGS) entry which is preliminary data.</text>
</comment>
<dbReference type="EMBL" id="BBLT01000002">
    <property type="protein sequence ID" value="GAL84004.1"/>
    <property type="molecule type" value="Genomic_DNA"/>
</dbReference>
<gene>
    <name evidence="1" type="ORF">MYP_1232</name>
</gene>
<name>A0A098LC44_9BACT</name>